<dbReference type="AlphaFoldDB" id="A0A2R2MPG7"/>
<feature type="chain" id="PRO_5015204357" evidence="3">
    <location>
        <begin position="17"/>
        <end position="365"/>
    </location>
</feature>
<evidence type="ECO:0000256" key="3">
    <source>
        <dbReference type="SAM" id="SignalP"/>
    </source>
</evidence>
<gene>
    <name evidence="5" type="primary">LOC106164735</name>
</gene>
<feature type="compositionally biased region" description="Polar residues" evidence="2">
    <location>
        <begin position="203"/>
        <end position="242"/>
    </location>
</feature>
<name>A0A2R2MPG7_LINAN</name>
<evidence type="ECO:0000256" key="1">
    <source>
        <dbReference type="SAM" id="Coils"/>
    </source>
</evidence>
<accession>A0A2R2MPG7</accession>
<dbReference type="GeneID" id="106164735"/>
<dbReference type="PANTHER" id="PTHR21844:SF2">
    <property type="entry name" value="PROLINE-RICH AKT1 SUBSTRATE 1"/>
    <property type="match status" value="1"/>
</dbReference>
<sequence length="365" mass="41305">MRTGVLFDLVIARLACHLCTHSGLTFGALRLQPGYNTPAKLRGLLGLFTEALRSVVSFQLRDATAIESLMQSPDYSPLYNIVLKGVNDNQHRFTPFGLQSSKYESLQETLTAVQQRLNQYLIQEEAAMEERIRKYQEEQRTQYAKLQSKARRDKNTLISSLLASEAKDLTESLTEAMVDDSSPENSVEASSLTESSSLEQDTRNQNKVSPVQQQDKKSQSNYQSHQLLQRTTSAPVRLQSNRSLDEVFELEGLDDDEDLPAFDESDDDTDNSMNEDQSDSSDRDSGIYSRSIPISVPMAFRTGKFSEREEEDVYKTAPDPEHMAASIKALALSVHEDGTEMFGDLPRPRHNTWGDHHRPHRSFRH</sequence>
<dbReference type="OrthoDB" id="9992964at2759"/>
<keyword evidence="3" id="KW-0732">Signal</keyword>
<evidence type="ECO:0000256" key="2">
    <source>
        <dbReference type="SAM" id="MobiDB-lite"/>
    </source>
</evidence>
<keyword evidence="4" id="KW-1185">Reference proteome</keyword>
<keyword evidence="1" id="KW-0175">Coiled coil</keyword>
<feature type="coiled-coil region" evidence="1">
    <location>
        <begin position="103"/>
        <end position="138"/>
    </location>
</feature>
<dbReference type="InterPro" id="IPR026682">
    <property type="entry name" value="AKT1S1"/>
</dbReference>
<dbReference type="GO" id="GO:0005737">
    <property type="term" value="C:cytoplasm"/>
    <property type="evidence" value="ECO:0007669"/>
    <property type="project" value="TreeGrafter"/>
</dbReference>
<dbReference type="GO" id="GO:0048011">
    <property type="term" value="P:neurotrophin TRK receptor signaling pathway"/>
    <property type="evidence" value="ECO:0007669"/>
    <property type="project" value="InterPro"/>
</dbReference>
<reference evidence="5" key="1">
    <citation type="submission" date="2025-08" db="UniProtKB">
        <authorList>
            <consortium name="RefSeq"/>
        </authorList>
    </citation>
    <scope>IDENTIFICATION</scope>
    <source>
        <tissue evidence="5">Gonads</tissue>
    </source>
</reference>
<feature type="compositionally biased region" description="Low complexity" evidence="2">
    <location>
        <begin position="186"/>
        <end position="199"/>
    </location>
</feature>
<feature type="compositionally biased region" description="Acidic residues" evidence="2">
    <location>
        <begin position="246"/>
        <end position="270"/>
    </location>
</feature>
<dbReference type="RefSeq" id="XP_023931907.1">
    <property type="nucleotide sequence ID" value="XM_024076139.1"/>
</dbReference>
<evidence type="ECO:0000313" key="4">
    <source>
        <dbReference type="Proteomes" id="UP000085678"/>
    </source>
</evidence>
<organism evidence="4 5">
    <name type="scientific">Lingula anatina</name>
    <name type="common">Brachiopod</name>
    <name type="synonym">Lingula unguis</name>
    <dbReference type="NCBI Taxonomy" id="7574"/>
    <lineage>
        <taxon>Eukaryota</taxon>
        <taxon>Metazoa</taxon>
        <taxon>Spiralia</taxon>
        <taxon>Lophotrochozoa</taxon>
        <taxon>Brachiopoda</taxon>
        <taxon>Linguliformea</taxon>
        <taxon>Lingulata</taxon>
        <taxon>Lingulida</taxon>
        <taxon>Linguloidea</taxon>
        <taxon>Lingulidae</taxon>
        <taxon>Lingula</taxon>
    </lineage>
</organism>
<feature type="region of interest" description="Disordered" evidence="2">
    <location>
        <begin position="174"/>
        <end position="290"/>
    </location>
</feature>
<dbReference type="GO" id="GO:0032007">
    <property type="term" value="P:negative regulation of TOR signaling"/>
    <property type="evidence" value="ECO:0007669"/>
    <property type="project" value="InterPro"/>
</dbReference>
<protein>
    <submittedName>
        <fullName evidence="5">Uncharacterized protein LOC106164735 isoform X2</fullName>
    </submittedName>
</protein>
<proteinExistence type="predicted"/>
<evidence type="ECO:0000313" key="5">
    <source>
        <dbReference type="RefSeq" id="XP_023931907.1"/>
    </source>
</evidence>
<feature type="signal peptide" evidence="3">
    <location>
        <begin position="1"/>
        <end position="16"/>
    </location>
</feature>
<dbReference type="Pfam" id="PF15798">
    <property type="entry name" value="PRAS"/>
    <property type="match status" value="1"/>
</dbReference>
<dbReference type="PANTHER" id="PTHR21844">
    <property type="entry name" value="AKT1 SUBSTRATE 1 PROTEIN"/>
    <property type="match status" value="1"/>
</dbReference>
<dbReference type="Proteomes" id="UP000085678">
    <property type="component" value="Unplaced"/>
</dbReference>